<evidence type="ECO:0000313" key="11">
    <source>
        <dbReference type="EMBL" id="KAF2728119.1"/>
    </source>
</evidence>
<keyword evidence="3 8" id="KW-0812">Transmembrane</keyword>
<sequence length="691" mass="77417">MADSRGEYWYLDPDVDASKITVPELRSILLKHGVSYQSSAKKPQLVSLFNEQILPQAGKLQRAQARTKRSTKGIEDVPSSQASTATNDTTDDGEDETLLAPPASTRRTSRRTTRAPTEEHRERAVASRRSRTPASTVPTKHARAQDEETDETDERPAVRRTRKSATPAVKMEPAYEDESPFTQDNPFQSGSSPPAPESTTRDRRRKTMGFEQKEKRKSEANRRRTLQPAAEQQDDGIVVPTRRTFDVPLSSRAKEEPFDEADGVETGEEFTTEEQEEMALERTQTGIKDLLPPRRQKRSSRASGTLKALSMTILGTAAAALAGVWRQEKYEVGFCGIGRDATSLAGVDIPEWAEVLLPQCEPCPPHAMCYQHLEVMCDRDFTKKDHPLSLGGLIPLPPTCDPDTEKTRRITVVANRGVQLLRERKAQYECNEPDSEGKPVESPEISETELKQELSSHKRKGMSQEEFDDLFKSAVGDIVGREEVVENAHGITGERTLATESLAELSLSCSIKRSLRQTLERYIWQLILMVFVLGSGSYARYSISSGRATEVRAKQLASDVFERLANHAAMNHQEPGAYPEPGVSMTQLRDDVLRDEFSSSRRQKLWGKVQKKVEHNSNVRAAVRENRNGDVGRMWEWIGPVQLLEDGRGSGRRESGRYSYGQSIASSPPEQPSHEMAQRKGQTWEEGRPIY</sequence>
<dbReference type="CDD" id="cd12935">
    <property type="entry name" value="LEM_like"/>
    <property type="match status" value="1"/>
</dbReference>
<dbReference type="Gene3D" id="1.10.10.1180">
    <property type="entry name" value="MAN1, winged-helix domain"/>
    <property type="match status" value="1"/>
</dbReference>
<reference evidence="11" key="1">
    <citation type="journal article" date="2020" name="Stud. Mycol.">
        <title>101 Dothideomycetes genomes: a test case for predicting lifestyles and emergence of pathogens.</title>
        <authorList>
            <person name="Haridas S."/>
            <person name="Albert R."/>
            <person name="Binder M."/>
            <person name="Bloem J."/>
            <person name="Labutti K."/>
            <person name="Salamov A."/>
            <person name="Andreopoulos B."/>
            <person name="Baker S."/>
            <person name="Barry K."/>
            <person name="Bills G."/>
            <person name="Bluhm B."/>
            <person name="Cannon C."/>
            <person name="Castanera R."/>
            <person name="Culley D."/>
            <person name="Daum C."/>
            <person name="Ezra D."/>
            <person name="Gonzalez J."/>
            <person name="Henrissat B."/>
            <person name="Kuo A."/>
            <person name="Liang C."/>
            <person name="Lipzen A."/>
            <person name="Lutzoni F."/>
            <person name="Magnuson J."/>
            <person name="Mondo S."/>
            <person name="Nolan M."/>
            <person name="Ohm R."/>
            <person name="Pangilinan J."/>
            <person name="Park H.-J."/>
            <person name="Ramirez L."/>
            <person name="Alfaro M."/>
            <person name="Sun H."/>
            <person name="Tritt A."/>
            <person name="Yoshinaga Y."/>
            <person name="Zwiers L.-H."/>
            <person name="Turgeon B."/>
            <person name="Goodwin S."/>
            <person name="Spatafora J."/>
            <person name="Crous P."/>
            <person name="Grigoriev I."/>
        </authorList>
    </citation>
    <scope>NUCLEOTIDE SEQUENCE</scope>
    <source>
        <strain evidence="11">CBS 125425</strain>
    </source>
</reference>
<evidence type="ECO:0000256" key="5">
    <source>
        <dbReference type="ARBA" id="ARBA00023136"/>
    </source>
</evidence>
<dbReference type="AlphaFoldDB" id="A0A9P4QNC7"/>
<dbReference type="OrthoDB" id="2503928at2759"/>
<keyword evidence="4 8" id="KW-1133">Transmembrane helix</keyword>
<feature type="region of interest" description="Disordered" evidence="7">
    <location>
        <begin position="428"/>
        <end position="462"/>
    </location>
</feature>
<dbReference type="Pfam" id="PF12949">
    <property type="entry name" value="HeH"/>
    <property type="match status" value="1"/>
</dbReference>
<protein>
    <recommendedName>
        <fullName evidence="13">Sister chromatid separation protein</fullName>
    </recommendedName>
</protein>
<accession>A0A9P4QNC7</accession>
<dbReference type="Proteomes" id="UP000799444">
    <property type="component" value="Unassembled WGS sequence"/>
</dbReference>
<dbReference type="InterPro" id="IPR036361">
    <property type="entry name" value="SAP_dom_sf"/>
</dbReference>
<feature type="region of interest" description="Disordered" evidence="7">
    <location>
        <begin position="646"/>
        <end position="691"/>
    </location>
</feature>
<evidence type="ECO:0000259" key="10">
    <source>
        <dbReference type="Pfam" id="PF12949"/>
    </source>
</evidence>
<keyword evidence="6" id="KW-0539">Nucleus</keyword>
<name>A0A9P4QNC7_9PLEO</name>
<comment type="caution">
    <text evidence="11">The sequence shown here is derived from an EMBL/GenBank/DDBJ whole genome shotgun (WGS) entry which is preliminary data.</text>
</comment>
<dbReference type="GO" id="GO:0034399">
    <property type="term" value="C:nuclear periphery"/>
    <property type="evidence" value="ECO:0007669"/>
    <property type="project" value="TreeGrafter"/>
</dbReference>
<evidence type="ECO:0000256" key="2">
    <source>
        <dbReference type="ARBA" id="ARBA00022553"/>
    </source>
</evidence>
<dbReference type="InterPro" id="IPR041885">
    <property type="entry name" value="MAN1_winged_helix_dom"/>
</dbReference>
<feature type="transmembrane region" description="Helical" evidence="8">
    <location>
        <begin position="522"/>
        <end position="539"/>
    </location>
</feature>
<feature type="compositionally biased region" description="Basic and acidic residues" evidence="7">
    <location>
        <begin position="672"/>
        <end position="691"/>
    </location>
</feature>
<dbReference type="Gene3D" id="1.10.720.30">
    <property type="entry name" value="SAP domain"/>
    <property type="match status" value="1"/>
</dbReference>
<evidence type="ECO:0000256" key="8">
    <source>
        <dbReference type="SAM" id="Phobius"/>
    </source>
</evidence>
<dbReference type="GO" id="GO:0003682">
    <property type="term" value="F:chromatin binding"/>
    <property type="evidence" value="ECO:0007669"/>
    <property type="project" value="InterPro"/>
</dbReference>
<keyword evidence="2" id="KW-0597">Phosphoprotein</keyword>
<proteinExistence type="predicted"/>
<feature type="compositionally biased region" description="Acidic residues" evidence="7">
    <location>
        <begin position="257"/>
        <end position="272"/>
    </location>
</feature>
<dbReference type="PANTHER" id="PTHR47808">
    <property type="entry name" value="INNER NUCLEAR MEMBRANE PROTEIN HEH2-RELATED"/>
    <property type="match status" value="1"/>
</dbReference>
<dbReference type="EMBL" id="ML996294">
    <property type="protein sequence ID" value="KAF2728119.1"/>
    <property type="molecule type" value="Genomic_DNA"/>
</dbReference>
<dbReference type="InterPro" id="IPR025856">
    <property type="entry name" value="HeH/LEM_domain"/>
</dbReference>
<keyword evidence="12" id="KW-1185">Reference proteome</keyword>
<feature type="region of interest" description="Disordered" evidence="7">
    <location>
        <begin position="55"/>
        <end position="272"/>
    </location>
</feature>
<evidence type="ECO:0000259" key="9">
    <source>
        <dbReference type="Pfam" id="PF09402"/>
    </source>
</evidence>
<feature type="compositionally biased region" description="Basic and acidic residues" evidence="7">
    <location>
        <begin position="116"/>
        <end position="125"/>
    </location>
</feature>
<evidence type="ECO:0000256" key="4">
    <source>
        <dbReference type="ARBA" id="ARBA00022989"/>
    </source>
</evidence>
<feature type="domain" description="HeH/LEM" evidence="10">
    <location>
        <begin position="17"/>
        <end position="51"/>
    </location>
</feature>
<feature type="compositionally biased region" description="Basic and acidic residues" evidence="7">
    <location>
        <begin position="646"/>
        <end position="656"/>
    </location>
</feature>
<evidence type="ECO:0000313" key="12">
    <source>
        <dbReference type="Proteomes" id="UP000799444"/>
    </source>
</evidence>
<dbReference type="GO" id="GO:0071763">
    <property type="term" value="P:nuclear membrane organization"/>
    <property type="evidence" value="ECO:0007669"/>
    <property type="project" value="TreeGrafter"/>
</dbReference>
<organism evidence="11 12">
    <name type="scientific">Polyplosphaeria fusca</name>
    <dbReference type="NCBI Taxonomy" id="682080"/>
    <lineage>
        <taxon>Eukaryota</taxon>
        <taxon>Fungi</taxon>
        <taxon>Dikarya</taxon>
        <taxon>Ascomycota</taxon>
        <taxon>Pezizomycotina</taxon>
        <taxon>Dothideomycetes</taxon>
        <taxon>Pleosporomycetidae</taxon>
        <taxon>Pleosporales</taxon>
        <taxon>Tetraplosphaeriaceae</taxon>
        <taxon>Polyplosphaeria</taxon>
    </lineage>
</organism>
<comment type="subcellular location">
    <subcellularLocation>
        <location evidence="1">Nucleus inner membrane</location>
    </subcellularLocation>
</comment>
<evidence type="ECO:0000256" key="1">
    <source>
        <dbReference type="ARBA" id="ARBA00004540"/>
    </source>
</evidence>
<dbReference type="GO" id="GO:0005637">
    <property type="term" value="C:nuclear inner membrane"/>
    <property type="evidence" value="ECO:0007669"/>
    <property type="project" value="UniProtKB-SubCell"/>
</dbReference>
<dbReference type="GO" id="GO:0005783">
    <property type="term" value="C:endoplasmic reticulum"/>
    <property type="evidence" value="ECO:0007669"/>
    <property type="project" value="TreeGrafter"/>
</dbReference>
<keyword evidence="5 8" id="KW-0472">Membrane</keyword>
<feature type="compositionally biased region" description="Basic and acidic residues" evidence="7">
    <location>
        <begin position="211"/>
        <end position="222"/>
    </location>
</feature>
<dbReference type="InterPro" id="IPR018996">
    <property type="entry name" value="Man1/Src1-like_C"/>
</dbReference>
<evidence type="ECO:0000256" key="3">
    <source>
        <dbReference type="ARBA" id="ARBA00022692"/>
    </source>
</evidence>
<feature type="compositionally biased region" description="Polar residues" evidence="7">
    <location>
        <begin position="180"/>
        <end position="192"/>
    </location>
</feature>
<dbReference type="InterPro" id="IPR044780">
    <property type="entry name" value="Heh2/Src1"/>
</dbReference>
<evidence type="ECO:0000256" key="6">
    <source>
        <dbReference type="ARBA" id="ARBA00023242"/>
    </source>
</evidence>
<gene>
    <name evidence="11" type="ORF">EJ04DRAFT_504569</name>
</gene>
<dbReference type="PANTHER" id="PTHR47808:SF2">
    <property type="entry name" value="LEM DOMAIN-CONTAINING PROTEIN 2"/>
    <property type="match status" value="1"/>
</dbReference>
<dbReference type="Pfam" id="PF09402">
    <property type="entry name" value="MSC"/>
    <property type="match status" value="1"/>
</dbReference>
<evidence type="ECO:0008006" key="13">
    <source>
        <dbReference type="Google" id="ProtNLM"/>
    </source>
</evidence>
<evidence type="ECO:0000256" key="7">
    <source>
        <dbReference type="SAM" id="MobiDB-lite"/>
    </source>
</evidence>
<feature type="domain" description="Man1/Src1-like C-terminal" evidence="9">
    <location>
        <begin position="315"/>
        <end position="640"/>
    </location>
</feature>